<dbReference type="EMBL" id="AF015822">
    <property type="protein sequence ID" value="AAB94044.1"/>
    <property type="molecule type" value="Genomic_DNA"/>
</dbReference>
<dbReference type="InterPro" id="IPR000477">
    <property type="entry name" value="RT_dom"/>
</dbReference>
<organism evidence="2">
    <name type="scientific">Tenebrio molitor</name>
    <name type="common">Yellow mealworm beetle</name>
    <dbReference type="NCBI Taxonomy" id="7067"/>
    <lineage>
        <taxon>Eukaryota</taxon>
        <taxon>Metazoa</taxon>
        <taxon>Ecdysozoa</taxon>
        <taxon>Arthropoda</taxon>
        <taxon>Hexapoda</taxon>
        <taxon>Insecta</taxon>
        <taxon>Pterygota</taxon>
        <taxon>Neoptera</taxon>
        <taxon>Endopterygota</taxon>
        <taxon>Coleoptera</taxon>
        <taxon>Polyphaga</taxon>
        <taxon>Cucujiformia</taxon>
        <taxon>Tenebrionidae</taxon>
        <taxon>Tenebrio</taxon>
    </lineage>
</organism>
<dbReference type="GO" id="GO:0003964">
    <property type="term" value="F:RNA-directed DNA polymerase activity"/>
    <property type="evidence" value="ECO:0007669"/>
    <property type="project" value="UniProtKB-KW"/>
</dbReference>
<gene>
    <name evidence="2" type="primary">R2 ORF</name>
</gene>
<feature type="non-terminal residue" evidence="2">
    <location>
        <position position="1"/>
    </location>
</feature>
<keyword evidence="2" id="KW-0548">Nucleotidyltransferase</keyword>
<accession>O44324</accession>
<evidence type="ECO:0000313" key="2">
    <source>
        <dbReference type="EMBL" id="AAB94044.1"/>
    </source>
</evidence>
<dbReference type="AlphaFoldDB" id="O44324"/>
<protein>
    <submittedName>
        <fullName evidence="2">Reverse transcriptase</fullName>
    </submittedName>
</protein>
<proteinExistence type="predicted"/>
<feature type="domain" description="Reverse transcriptase" evidence="1">
    <location>
        <begin position="1"/>
        <end position="84"/>
    </location>
</feature>
<name>O44324_TENMO</name>
<dbReference type="PROSITE" id="PS50878">
    <property type="entry name" value="RT_POL"/>
    <property type="match status" value="1"/>
</dbReference>
<sequence>AFADDLVLLADSAKDANRLLSEASQFFADRGLELNVAKCCALSTGVVPSKKKCSARLRSYSRLNGAHIRQVAIGDVFKYLGNHFAFDGVSDISLEELNSQINNLMKAPLNSQINNLMKAPLKPWQKFKILRQTSDTIGWIHCLQSPSVSNKVLREADRKIKRAVKSILHLPVTIADSSIYASQRDGGLGVFCFSRKIPVILRSRWESLQEMADPALGAVLLQSERCMDRVSRLIKEDWRSDSEIKNSFRRSLENSWCGGGIHQVGIIKLASKYLLHPPAFWTGRDYVSTIQLRLNALPSRGLPSNPPDQRMCRTGCGRSESLSHILQRCGFVQGHRISRHNHVARKIRRLAESKGWEVREEPTIRTNEQVFKPDLLLIRDNELIVCDVSINWEGPSHFPHTIRINLISMPLQVLSNGCNNDFPRQTVRFLPFILGARGSWCGDNRSLVDALELTQRNIEDLILTCLTGSLIIYKSFMKSVWRRTVAGD</sequence>
<keyword evidence="2" id="KW-0808">Transferase</keyword>
<evidence type="ECO:0000259" key="1">
    <source>
        <dbReference type="PROSITE" id="PS50878"/>
    </source>
</evidence>
<reference evidence="2" key="1">
    <citation type="submission" date="1997-07" db="EMBL/GenBank/DDBJ databases">
        <title>R1 and R2 Provide an Estimate of the Age and Stability of Retrotransposons.</title>
        <authorList>
            <person name="Burke W.D."/>
            <person name="Malik H.S."/>
            <person name="Eickbush T.H."/>
        </authorList>
    </citation>
    <scope>NUCLEOTIDE SEQUENCE</scope>
</reference>
<keyword evidence="2" id="KW-0695">RNA-directed DNA polymerase</keyword>